<keyword evidence="5" id="KW-1185">Reference proteome</keyword>
<dbReference type="InterPro" id="IPR013116">
    <property type="entry name" value="KARI_N"/>
</dbReference>
<name>A0A2N5GMV7_9BACI</name>
<reference evidence="3 5" key="2">
    <citation type="submission" date="2017-12" db="EMBL/GenBank/DDBJ databases">
        <title>Comparative Functional Genomics of Dry Heat Resistant strains isolated from the Viking Spacecraft.</title>
        <authorList>
            <person name="Seuylemezian A."/>
            <person name="Cooper K."/>
            <person name="Vaishampayan P."/>
        </authorList>
    </citation>
    <scope>NUCLEOTIDE SEQUENCE [LARGE SCALE GENOMIC DNA]</scope>
    <source>
        <strain evidence="3 5">ATCC 29669</strain>
    </source>
</reference>
<organism evidence="2 4">
    <name type="scientific">Bacillus canaveralius</name>
    <dbReference type="NCBI Taxonomy" id="1403243"/>
    <lineage>
        <taxon>Bacteria</taxon>
        <taxon>Bacillati</taxon>
        <taxon>Bacillota</taxon>
        <taxon>Bacilli</taxon>
        <taxon>Bacillales</taxon>
        <taxon>Bacillaceae</taxon>
        <taxon>Bacillus</taxon>
    </lineage>
</organism>
<dbReference type="EMBL" id="PGVA01000020">
    <property type="protein sequence ID" value="PLR83461.1"/>
    <property type="molecule type" value="Genomic_DNA"/>
</dbReference>
<dbReference type="RefSeq" id="WP_101577074.1">
    <property type="nucleotide sequence ID" value="NZ_PGVA01000020.1"/>
</dbReference>
<accession>A0A2N5GMV7</accession>
<proteinExistence type="predicted"/>
<gene>
    <name evidence="2" type="ORF">CU635_09195</name>
    <name evidence="3" type="ORF">CVD25_14940</name>
</gene>
<evidence type="ECO:0000313" key="4">
    <source>
        <dbReference type="Proteomes" id="UP000234951"/>
    </source>
</evidence>
<dbReference type="EMBL" id="PGVD01000039">
    <property type="protein sequence ID" value="PLR95358.1"/>
    <property type="molecule type" value="Genomic_DNA"/>
</dbReference>
<evidence type="ECO:0000313" key="5">
    <source>
        <dbReference type="Proteomes" id="UP000235114"/>
    </source>
</evidence>
<comment type="caution">
    <text evidence="2">The sequence shown here is derived from an EMBL/GenBank/DDBJ whole genome shotgun (WGS) entry which is preliminary data.</text>
</comment>
<dbReference type="AlphaFoldDB" id="A0A2N5GMV7"/>
<dbReference type="OrthoDB" id="2925964at2"/>
<feature type="domain" description="KARI N-terminal Rossmann" evidence="1">
    <location>
        <begin position="15"/>
        <end position="78"/>
    </location>
</feature>
<evidence type="ECO:0000313" key="3">
    <source>
        <dbReference type="EMBL" id="PLR95358.1"/>
    </source>
</evidence>
<dbReference type="Proteomes" id="UP000234951">
    <property type="component" value="Unassembled WGS sequence"/>
</dbReference>
<evidence type="ECO:0000259" key="1">
    <source>
        <dbReference type="Pfam" id="PF07991"/>
    </source>
</evidence>
<protein>
    <recommendedName>
        <fullName evidence="1">KARI N-terminal Rossmann domain-containing protein</fullName>
    </recommendedName>
</protein>
<reference evidence="2 4" key="1">
    <citation type="submission" date="2017-11" db="EMBL/GenBank/DDBJ databases">
        <title>Comparitive Functional Genomics of Dry Heat Resistant strains isolated from the Viking Spacecraft.</title>
        <authorList>
            <person name="Seuylemezian A."/>
            <person name="Cooper K."/>
            <person name="Vaishampayan P."/>
        </authorList>
    </citation>
    <scope>NUCLEOTIDE SEQUENCE [LARGE SCALE GENOMIC DNA]</scope>
    <source>
        <strain evidence="2 4">M4.6</strain>
    </source>
</reference>
<dbReference type="SUPFAM" id="SSF51735">
    <property type="entry name" value="NAD(P)-binding Rossmann-fold domains"/>
    <property type="match status" value="1"/>
</dbReference>
<sequence length="80" mass="9154">MIQKYNDEMIISYYKNKTVAILGYRSNGGQQRAKLLRDNGIKVLIGLRVGDEYWGQAVNDGFNVYPVWEAAEQAEVAQVW</sequence>
<evidence type="ECO:0000313" key="2">
    <source>
        <dbReference type="EMBL" id="PLR83461.1"/>
    </source>
</evidence>
<dbReference type="Proteomes" id="UP000235114">
    <property type="component" value="Unassembled WGS sequence"/>
</dbReference>
<dbReference type="Pfam" id="PF07991">
    <property type="entry name" value="KARI_N"/>
    <property type="match status" value="1"/>
</dbReference>
<dbReference type="InterPro" id="IPR036291">
    <property type="entry name" value="NAD(P)-bd_dom_sf"/>
</dbReference>
<dbReference type="Gene3D" id="3.40.50.720">
    <property type="entry name" value="NAD(P)-binding Rossmann-like Domain"/>
    <property type="match status" value="1"/>
</dbReference>